<evidence type="ECO:0000313" key="3">
    <source>
        <dbReference type="EMBL" id="KAK4770892.1"/>
    </source>
</evidence>
<accession>A0AAN7KPP2</accession>
<protein>
    <submittedName>
        <fullName evidence="3">Uncharacterized protein</fullName>
    </submittedName>
</protein>
<proteinExistence type="predicted"/>
<feature type="compositionally biased region" description="Low complexity" evidence="1">
    <location>
        <begin position="59"/>
        <end position="82"/>
    </location>
</feature>
<organism evidence="3 4">
    <name type="scientific">Trapa incisa</name>
    <dbReference type="NCBI Taxonomy" id="236973"/>
    <lineage>
        <taxon>Eukaryota</taxon>
        <taxon>Viridiplantae</taxon>
        <taxon>Streptophyta</taxon>
        <taxon>Embryophyta</taxon>
        <taxon>Tracheophyta</taxon>
        <taxon>Spermatophyta</taxon>
        <taxon>Magnoliopsida</taxon>
        <taxon>eudicotyledons</taxon>
        <taxon>Gunneridae</taxon>
        <taxon>Pentapetalae</taxon>
        <taxon>rosids</taxon>
        <taxon>malvids</taxon>
        <taxon>Myrtales</taxon>
        <taxon>Lythraceae</taxon>
        <taxon>Trapa</taxon>
    </lineage>
</organism>
<gene>
    <name evidence="3" type="ORF">SAY87_031424</name>
</gene>
<evidence type="ECO:0000256" key="1">
    <source>
        <dbReference type="SAM" id="MobiDB-lite"/>
    </source>
</evidence>
<feature type="signal peptide" evidence="2">
    <location>
        <begin position="1"/>
        <end position="24"/>
    </location>
</feature>
<feature type="chain" id="PRO_5042876769" evidence="2">
    <location>
        <begin position="25"/>
        <end position="149"/>
    </location>
</feature>
<dbReference type="EMBL" id="JAXIOK010000005">
    <property type="protein sequence ID" value="KAK4770892.1"/>
    <property type="molecule type" value="Genomic_DNA"/>
</dbReference>
<dbReference type="AlphaFoldDB" id="A0AAN7KPP2"/>
<keyword evidence="2" id="KW-0732">Signal</keyword>
<name>A0AAN7KPP2_9MYRT</name>
<dbReference type="PANTHER" id="PTHR37702">
    <property type="entry name" value="PROLINE-RICH FAMILY PROTEIN"/>
    <property type="match status" value="1"/>
</dbReference>
<evidence type="ECO:0000256" key="2">
    <source>
        <dbReference type="SAM" id="SignalP"/>
    </source>
</evidence>
<sequence length="149" mass="16330">MEISHILITLLILHISSHLPSAAASLSSSSAKYQIECTMCSGCNNPCGKSYSPPPPPQSSSGVPYYYTPPQQHQWPPSQSQPTYYYPPPPKYGSYFPVPPPPDPIVPYFPYFYHNPPLPNDSGSVLVRLESSTLLAAIASSLLIFLSFL</sequence>
<dbReference type="PANTHER" id="PTHR37702:SF9">
    <property type="entry name" value="PROLINE-RICH FAMILY PROTEIN"/>
    <property type="match status" value="1"/>
</dbReference>
<comment type="caution">
    <text evidence="3">The sequence shown here is derived from an EMBL/GenBank/DDBJ whole genome shotgun (WGS) entry which is preliminary data.</text>
</comment>
<reference evidence="3 4" key="1">
    <citation type="journal article" date="2023" name="Hortic Res">
        <title>Pangenome of water caltrop reveals structural variations and asymmetric subgenome divergence after allopolyploidization.</title>
        <authorList>
            <person name="Zhang X."/>
            <person name="Chen Y."/>
            <person name="Wang L."/>
            <person name="Yuan Y."/>
            <person name="Fang M."/>
            <person name="Shi L."/>
            <person name="Lu R."/>
            <person name="Comes H.P."/>
            <person name="Ma Y."/>
            <person name="Chen Y."/>
            <person name="Huang G."/>
            <person name="Zhou Y."/>
            <person name="Zheng Z."/>
            <person name="Qiu Y."/>
        </authorList>
    </citation>
    <scope>NUCLEOTIDE SEQUENCE [LARGE SCALE GENOMIC DNA]</scope>
    <source>
        <tissue evidence="3">Roots</tissue>
    </source>
</reference>
<keyword evidence="4" id="KW-1185">Reference proteome</keyword>
<evidence type="ECO:0000313" key="4">
    <source>
        <dbReference type="Proteomes" id="UP001345219"/>
    </source>
</evidence>
<feature type="region of interest" description="Disordered" evidence="1">
    <location>
        <begin position="50"/>
        <end position="82"/>
    </location>
</feature>
<dbReference type="Proteomes" id="UP001345219">
    <property type="component" value="Chromosome 24"/>
</dbReference>